<keyword evidence="1" id="KW-0812">Transmembrane</keyword>
<evidence type="ECO:0000256" key="1">
    <source>
        <dbReference type="SAM" id="Phobius"/>
    </source>
</evidence>
<name>A0A2H3BCH9_9AGAR</name>
<keyword evidence="1" id="KW-1133">Transmembrane helix</keyword>
<dbReference type="AlphaFoldDB" id="A0A2H3BCH9"/>
<keyword evidence="3" id="KW-1185">Reference proteome</keyword>
<accession>A0A2H3BCH9</accession>
<gene>
    <name evidence="2" type="ORF">ARMSODRAFT_206531</name>
</gene>
<dbReference type="EMBL" id="KZ293432">
    <property type="protein sequence ID" value="PBK68579.1"/>
    <property type="molecule type" value="Genomic_DNA"/>
</dbReference>
<evidence type="ECO:0000313" key="2">
    <source>
        <dbReference type="EMBL" id="PBK68579.1"/>
    </source>
</evidence>
<reference evidence="3" key="1">
    <citation type="journal article" date="2017" name="Nat. Ecol. Evol.">
        <title>Genome expansion and lineage-specific genetic innovations in the forest pathogenic fungi Armillaria.</title>
        <authorList>
            <person name="Sipos G."/>
            <person name="Prasanna A.N."/>
            <person name="Walter M.C."/>
            <person name="O'Connor E."/>
            <person name="Balint B."/>
            <person name="Krizsan K."/>
            <person name="Kiss B."/>
            <person name="Hess J."/>
            <person name="Varga T."/>
            <person name="Slot J."/>
            <person name="Riley R."/>
            <person name="Boka B."/>
            <person name="Rigling D."/>
            <person name="Barry K."/>
            <person name="Lee J."/>
            <person name="Mihaltcheva S."/>
            <person name="LaButti K."/>
            <person name="Lipzen A."/>
            <person name="Waldron R."/>
            <person name="Moloney N.M."/>
            <person name="Sperisen C."/>
            <person name="Kredics L."/>
            <person name="Vagvoelgyi C."/>
            <person name="Patrignani A."/>
            <person name="Fitzpatrick D."/>
            <person name="Nagy I."/>
            <person name="Doyle S."/>
            <person name="Anderson J.B."/>
            <person name="Grigoriev I.V."/>
            <person name="Gueldener U."/>
            <person name="Muensterkoetter M."/>
            <person name="Nagy L.G."/>
        </authorList>
    </citation>
    <scope>NUCLEOTIDE SEQUENCE [LARGE SCALE GENOMIC DNA]</scope>
    <source>
        <strain evidence="3">28-4</strain>
    </source>
</reference>
<dbReference type="Proteomes" id="UP000218334">
    <property type="component" value="Unassembled WGS sequence"/>
</dbReference>
<evidence type="ECO:0000313" key="3">
    <source>
        <dbReference type="Proteomes" id="UP000218334"/>
    </source>
</evidence>
<feature type="transmembrane region" description="Helical" evidence="1">
    <location>
        <begin position="27"/>
        <end position="47"/>
    </location>
</feature>
<proteinExistence type="predicted"/>
<keyword evidence="1" id="KW-0472">Membrane</keyword>
<sequence length="56" mass="6334">MHTHARPIAVENVIPTVCILICTRKPLYQALLSLLCVIAPFFDAMPFDMDLFQAML</sequence>
<organism evidence="2 3">
    <name type="scientific">Armillaria solidipes</name>
    <dbReference type="NCBI Taxonomy" id="1076256"/>
    <lineage>
        <taxon>Eukaryota</taxon>
        <taxon>Fungi</taxon>
        <taxon>Dikarya</taxon>
        <taxon>Basidiomycota</taxon>
        <taxon>Agaricomycotina</taxon>
        <taxon>Agaricomycetes</taxon>
        <taxon>Agaricomycetidae</taxon>
        <taxon>Agaricales</taxon>
        <taxon>Marasmiineae</taxon>
        <taxon>Physalacriaceae</taxon>
        <taxon>Armillaria</taxon>
    </lineage>
</organism>
<protein>
    <submittedName>
        <fullName evidence="2">Uncharacterized protein</fullName>
    </submittedName>
</protein>